<evidence type="ECO:0000256" key="1">
    <source>
        <dbReference type="SAM" id="MobiDB-lite"/>
    </source>
</evidence>
<dbReference type="EnsemblPlants" id="KQK12681">
    <property type="protein sequence ID" value="KQK12681"/>
    <property type="gene ID" value="BRADI_1g05325v3"/>
</dbReference>
<dbReference type="Gene3D" id="1.20.1280.50">
    <property type="match status" value="1"/>
</dbReference>
<evidence type="ECO:0000313" key="4">
    <source>
        <dbReference type="EnsemblPlants" id="KQK12681"/>
    </source>
</evidence>
<dbReference type="InterPro" id="IPR001810">
    <property type="entry name" value="F-box_dom"/>
</dbReference>
<feature type="non-terminal residue" evidence="3">
    <location>
        <position position="299"/>
    </location>
</feature>
<reference evidence="4" key="3">
    <citation type="submission" date="2018-08" db="UniProtKB">
        <authorList>
            <consortium name="EnsemblPlants"/>
        </authorList>
    </citation>
    <scope>IDENTIFICATION</scope>
    <source>
        <strain evidence="4">cv. Bd21</strain>
    </source>
</reference>
<feature type="compositionally biased region" description="Basic residues" evidence="1">
    <location>
        <begin position="278"/>
        <end position="299"/>
    </location>
</feature>
<reference evidence="3" key="2">
    <citation type="submission" date="2017-06" db="EMBL/GenBank/DDBJ databases">
        <title>WGS assembly of Brachypodium distachyon.</title>
        <authorList>
            <consortium name="The International Brachypodium Initiative"/>
            <person name="Lucas S."/>
            <person name="Harmon-Smith M."/>
            <person name="Lail K."/>
            <person name="Tice H."/>
            <person name="Grimwood J."/>
            <person name="Bruce D."/>
            <person name="Barry K."/>
            <person name="Shu S."/>
            <person name="Lindquist E."/>
            <person name="Wang M."/>
            <person name="Pitluck S."/>
            <person name="Vogel J.P."/>
            <person name="Garvin D.F."/>
            <person name="Mockler T.C."/>
            <person name="Schmutz J."/>
            <person name="Rokhsar D."/>
            <person name="Bevan M.W."/>
        </authorList>
    </citation>
    <scope>NUCLEOTIDE SEQUENCE</scope>
    <source>
        <strain evidence="3">Bd21</strain>
    </source>
</reference>
<dbReference type="InterPro" id="IPR036047">
    <property type="entry name" value="F-box-like_dom_sf"/>
</dbReference>
<dbReference type="SUPFAM" id="SSF81383">
    <property type="entry name" value="F-box domain"/>
    <property type="match status" value="1"/>
</dbReference>
<feature type="domain" description="F-box" evidence="2">
    <location>
        <begin position="163"/>
        <end position="212"/>
    </location>
</feature>
<evidence type="ECO:0000313" key="5">
    <source>
        <dbReference type="Proteomes" id="UP000008810"/>
    </source>
</evidence>
<accession>A0A0Q3KNI8</accession>
<gene>
    <name evidence="3" type="ORF">BRADI_1g05325v3</name>
</gene>
<dbReference type="ExpressionAtlas" id="A0A0Q3KNI8">
    <property type="expression patterns" value="baseline"/>
</dbReference>
<dbReference type="OrthoDB" id="684434at2759"/>
<feature type="region of interest" description="Disordered" evidence="1">
    <location>
        <begin position="266"/>
        <end position="299"/>
    </location>
</feature>
<dbReference type="PROSITE" id="PS50181">
    <property type="entry name" value="FBOX"/>
    <property type="match status" value="1"/>
</dbReference>
<evidence type="ECO:0000259" key="2">
    <source>
        <dbReference type="PROSITE" id="PS50181"/>
    </source>
</evidence>
<dbReference type="EMBL" id="CM000880">
    <property type="protein sequence ID" value="KQK12681.2"/>
    <property type="molecule type" value="Genomic_DNA"/>
</dbReference>
<organism evidence="3">
    <name type="scientific">Brachypodium distachyon</name>
    <name type="common">Purple false brome</name>
    <name type="synonym">Trachynia distachya</name>
    <dbReference type="NCBI Taxonomy" id="15368"/>
    <lineage>
        <taxon>Eukaryota</taxon>
        <taxon>Viridiplantae</taxon>
        <taxon>Streptophyta</taxon>
        <taxon>Embryophyta</taxon>
        <taxon>Tracheophyta</taxon>
        <taxon>Spermatophyta</taxon>
        <taxon>Magnoliopsida</taxon>
        <taxon>Liliopsida</taxon>
        <taxon>Poales</taxon>
        <taxon>Poaceae</taxon>
        <taxon>BOP clade</taxon>
        <taxon>Pooideae</taxon>
        <taxon>Stipodae</taxon>
        <taxon>Brachypodieae</taxon>
        <taxon>Brachypodium</taxon>
    </lineage>
</organism>
<reference evidence="3 4" key="1">
    <citation type="journal article" date="2010" name="Nature">
        <title>Genome sequencing and analysis of the model grass Brachypodium distachyon.</title>
        <authorList>
            <consortium name="International Brachypodium Initiative"/>
        </authorList>
    </citation>
    <scope>NUCLEOTIDE SEQUENCE [LARGE SCALE GENOMIC DNA]</scope>
    <source>
        <strain evidence="3 4">Bd21</strain>
    </source>
</reference>
<protein>
    <recommendedName>
        <fullName evidence="2">F-box domain-containing protein</fullName>
    </recommendedName>
</protein>
<dbReference type="InParanoid" id="A0A0Q3KNI8"/>
<dbReference type="Proteomes" id="UP000008810">
    <property type="component" value="Chromosome 1"/>
</dbReference>
<keyword evidence="5" id="KW-1185">Reference proteome</keyword>
<dbReference type="AlphaFoldDB" id="A0A0Q3KNI8"/>
<dbReference type="Gramene" id="KQK12681">
    <property type="protein sequence ID" value="KQK12681"/>
    <property type="gene ID" value="BRADI_1g05325v3"/>
</dbReference>
<dbReference type="PANTHER" id="PTHR34791">
    <property type="entry name" value="OS02G0272100 PROTEIN"/>
    <property type="match status" value="1"/>
</dbReference>
<dbReference type="Pfam" id="PF12937">
    <property type="entry name" value="F-box-like"/>
    <property type="match status" value="1"/>
</dbReference>
<evidence type="ECO:0000313" key="3">
    <source>
        <dbReference type="EMBL" id="KQK12681.2"/>
    </source>
</evidence>
<sequence>MAKMEKTNSSPLHRVIDAGRWDAERLLGRLFVFLHAVLLDSGFTPAPEDPTTGSSSSRLPAQVGATASTLPLSYLAPPLLAAVALKADCARGRDVVLHVHAGADSKRLLWARVDAVAAAALLAGGLDYTARALRTASPVAALWRELADGLRFRVLAELCAGGVTTLMSLPGDAKAEILARLDSGKDLARAAAACRDLRRVVADRDRELWKPLYEAVGTGGWRPLPGLTWKERYLVEKLSIFKWPQSLTDKCCRRLTNLFNSLCDDDDDHPAPSSSASRRLRRCPHSMPRGRPRHGHAMP</sequence>
<proteinExistence type="predicted"/>
<dbReference type="PANTHER" id="PTHR34791:SF1">
    <property type="entry name" value="OS02G0272100 PROTEIN"/>
    <property type="match status" value="1"/>
</dbReference>
<name>A0A0Q3KNI8_BRADI</name>